<organism evidence="5">
    <name type="scientific">Thelazia callipaeda</name>
    <name type="common">Oriental eyeworm</name>
    <name type="synonym">Parasitic nematode</name>
    <dbReference type="NCBI Taxonomy" id="103827"/>
    <lineage>
        <taxon>Eukaryota</taxon>
        <taxon>Metazoa</taxon>
        <taxon>Ecdysozoa</taxon>
        <taxon>Nematoda</taxon>
        <taxon>Chromadorea</taxon>
        <taxon>Rhabditida</taxon>
        <taxon>Spirurina</taxon>
        <taxon>Spiruromorpha</taxon>
        <taxon>Thelazioidea</taxon>
        <taxon>Thelaziidae</taxon>
        <taxon>Thelazia</taxon>
    </lineage>
</organism>
<feature type="domain" description="Protein kinase" evidence="2">
    <location>
        <begin position="1"/>
        <end position="239"/>
    </location>
</feature>
<evidence type="ECO:0000259" key="2">
    <source>
        <dbReference type="PROSITE" id="PS50011"/>
    </source>
</evidence>
<dbReference type="Gene3D" id="1.10.510.10">
    <property type="entry name" value="Transferase(Phosphotransferase) domain 1"/>
    <property type="match status" value="1"/>
</dbReference>
<dbReference type="GO" id="GO:0004672">
    <property type="term" value="F:protein kinase activity"/>
    <property type="evidence" value="ECO:0007669"/>
    <property type="project" value="InterPro"/>
</dbReference>
<dbReference type="SUPFAM" id="SSF56112">
    <property type="entry name" value="Protein kinase-like (PK-like)"/>
    <property type="match status" value="1"/>
</dbReference>
<keyword evidence="4" id="KW-1185">Reference proteome</keyword>
<dbReference type="OrthoDB" id="5979581at2759"/>
<protein>
    <submittedName>
        <fullName evidence="5">Protein kinase domain-containing protein</fullName>
    </submittedName>
</protein>
<reference evidence="3 4" key="2">
    <citation type="submission" date="2018-11" db="EMBL/GenBank/DDBJ databases">
        <authorList>
            <consortium name="Pathogen Informatics"/>
        </authorList>
    </citation>
    <scope>NUCLEOTIDE SEQUENCE [LARGE SCALE GENOMIC DNA]</scope>
</reference>
<dbReference type="InterPro" id="IPR011009">
    <property type="entry name" value="Kinase-like_dom_sf"/>
</dbReference>
<dbReference type="GO" id="GO:0005524">
    <property type="term" value="F:ATP binding"/>
    <property type="evidence" value="ECO:0007669"/>
    <property type="project" value="InterPro"/>
</dbReference>
<name>A0A0N5CMD3_THECL</name>
<feature type="region of interest" description="Disordered" evidence="1">
    <location>
        <begin position="248"/>
        <end position="277"/>
    </location>
</feature>
<gene>
    <name evidence="3" type="ORF">TCLT_LOCUS1310</name>
</gene>
<dbReference type="WBParaSite" id="TCLT_0000130901-mRNA-1">
    <property type="protein sequence ID" value="TCLT_0000130901-mRNA-1"/>
    <property type="gene ID" value="TCLT_0000130901"/>
</dbReference>
<reference evidence="5" key="1">
    <citation type="submission" date="2017-02" db="UniProtKB">
        <authorList>
            <consortium name="WormBaseParasite"/>
        </authorList>
    </citation>
    <scope>IDENTIFICATION</scope>
</reference>
<dbReference type="PANTHER" id="PTHR11909">
    <property type="entry name" value="CASEIN KINASE-RELATED"/>
    <property type="match status" value="1"/>
</dbReference>
<dbReference type="STRING" id="103827.A0A0N5CMD3"/>
<accession>A0A0N5CMD3</accession>
<proteinExistence type="predicted"/>
<dbReference type="InterPro" id="IPR000719">
    <property type="entry name" value="Prot_kinase_dom"/>
</dbReference>
<dbReference type="AlphaFoldDB" id="A0A0N5CMD3"/>
<dbReference type="Proteomes" id="UP000276776">
    <property type="component" value="Unassembled WGS sequence"/>
</dbReference>
<dbReference type="InterPro" id="IPR050235">
    <property type="entry name" value="CK1_Ser-Thr_kinase"/>
</dbReference>
<evidence type="ECO:0000256" key="1">
    <source>
        <dbReference type="SAM" id="MobiDB-lite"/>
    </source>
</evidence>
<evidence type="ECO:0000313" key="3">
    <source>
        <dbReference type="EMBL" id="VDM96679.1"/>
    </source>
</evidence>
<evidence type="ECO:0000313" key="5">
    <source>
        <dbReference type="WBParaSite" id="TCLT_0000130901-mRNA-1"/>
    </source>
</evidence>
<sequence length="277" mass="32486">MYCTKYNLKHTYRVVAAGHHDTLKIQYLVTKCYGLSIADQQSNQPDKRFSKPTCLKLGLRTLKCLQQLHEIGFIHRDIKPQVFVTDATEPQNIYIVHFGLARRFRTRECAHLPRRPSLALLGAVKYISRNAHKRNDRSQCDDIESWFYVLIEMFNRELLTWTDKTKEEEIRPEKEAFMTERGFQKTTELCQSIPQAFFEILRHINTLTFAAKPNFTRMRKVLKNEIEVNDFKTEPYDWIKAEGKKIKCTDNDTSSRSEDIKSDVRSPVTSPPRVEPI</sequence>
<dbReference type="Pfam" id="PF00069">
    <property type="entry name" value="Pkinase"/>
    <property type="match status" value="1"/>
</dbReference>
<evidence type="ECO:0000313" key="4">
    <source>
        <dbReference type="Proteomes" id="UP000276776"/>
    </source>
</evidence>
<dbReference type="EMBL" id="UYYF01000157">
    <property type="protein sequence ID" value="VDM96679.1"/>
    <property type="molecule type" value="Genomic_DNA"/>
</dbReference>
<feature type="compositionally biased region" description="Basic and acidic residues" evidence="1">
    <location>
        <begin position="248"/>
        <end position="264"/>
    </location>
</feature>
<dbReference type="PROSITE" id="PS50011">
    <property type="entry name" value="PROTEIN_KINASE_DOM"/>
    <property type="match status" value="1"/>
</dbReference>